<dbReference type="VEuPathDB" id="FungiDB:AFUB_097440"/>
<gene>
    <name evidence="1" type="ORF">AFUB_097440</name>
</gene>
<proteinExistence type="predicted"/>
<name>B0YE09_ASPFC</name>
<dbReference type="OrthoDB" id="4393446at2759"/>
<organism evidence="1 2">
    <name type="scientific">Aspergillus fumigatus (strain CBS 144.89 / FGSC A1163 / CEA10)</name>
    <name type="common">Neosartorya fumigata</name>
    <dbReference type="NCBI Taxonomy" id="451804"/>
    <lineage>
        <taxon>Eukaryota</taxon>
        <taxon>Fungi</taxon>
        <taxon>Dikarya</taxon>
        <taxon>Ascomycota</taxon>
        <taxon>Pezizomycotina</taxon>
        <taxon>Eurotiomycetes</taxon>
        <taxon>Eurotiomycetidae</taxon>
        <taxon>Eurotiales</taxon>
        <taxon>Aspergillaceae</taxon>
        <taxon>Aspergillus</taxon>
        <taxon>Aspergillus subgen. Fumigati</taxon>
    </lineage>
</organism>
<evidence type="ECO:0000313" key="1">
    <source>
        <dbReference type="EMBL" id="EDP47893.1"/>
    </source>
</evidence>
<reference evidence="1 2" key="1">
    <citation type="journal article" date="2008" name="PLoS Genet.">
        <title>Genomic islands in the pathogenic filamentous fungus Aspergillus fumigatus.</title>
        <authorList>
            <person name="Fedorova N.D."/>
            <person name="Khaldi N."/>
            <person name="Joardar V.S."/>
            <person name="Maiti R."/>
            <person name="Amedeo P."/>
            <person name="Anderson M.J."/>
            <person name="Crabtree J."/>
            <person name="Silva J.C."/>
            <person name="Badger J.H."/>
            <person name="Albarraq A."/>
            <person name="Angiuoli S."/>
            <person name="Bussey H."/>
            <person name="Bowyer P."/>
            <person name="Cotty P.J."/>
            <person name="Dyer P.S."/>
            <person name="Egan A."/>
            <person name="Galens K."/>
            <person name="Fraser-Liggett C.M."/>
            <person name="Haas B.J."/>
            <person name="Inman J.M."/>
            <person name="Kent R."/>
            <person name="Lemieux S."/>
            <person name="Malavazi I."/>
            <person name="Orvis J."/>
            <person name="Roemer T."/>
            <person name="Ronning C.M."/>
            <person name="Sundaram J.P."/>
            <person name="Sutton G."/>
            <person name="Turner G."/>
            <person name="Venter J.C."/>
            <person name="White O.R."/>
            <person name="Whitty B.R."/>
            <person name="Youngman P."/>
            <person name="Wolfe K.H."/>
            <person name="Goldman G.H."/>
            <person name="Wortman J.R."/>
            <person name="Jiang B."/>
            <person name="Denning D.W."/>
            <person name="Nierman W.C."/>
        </authorList>
    </citation>
    <scope>NUCLEOTIDE SEQUENCE [LARGE SCALE GENOMIC DNA]</scope>
    <source>
        <strain evidence="2">CBS 144.89 / FGSC A1163 / CEA10</strain>
    </source>
</reference>
<evidence type="ECO:0000313" key="2">
    <source>
        <dbReference type="Proteomes" id="UP000001699"/>
    </source>
</evidence>
<dbReference type="EMBL" id="DS499602">
    <property type="protein sequence ID" value="EDP47893.1"/>
    <property type="molecule type" value="Genomic_DNA"/>
</dbReference>
<dbReference type="AlphaFoldDB" id="B0YE09"/>
<accession>B0YE09</accession>
<keyword evidence="2" id="KW-1185">Reference proteome</keyword>
<dbReference type="HOGENOM" id="CLU_146820_0_0_1"/>
<dbReference type="Proteomes" id="UP000001699">
    <property type="component" value="Unassembled WGS sequence"/>
</dbReference>
<protein>
    <submittedName>
        <fullName evidence="1">Uncharacterized protein</fullName>
    </submittedName>
</protein>
<sequence length="145" mass="15515">MAAGIVPFSSAHVNAQAAKAWAEAKPVAESLPKPRDLSVARFFTTDECNALIEEVLKEATQGISTPESIPLRQPLRIKTGGHVVFPGKTTTGQTLTMLIPLQVTGDVKLGEMLVDTDHYYKILTECEVEVSQGGKLVALIVSDIG</sequence>